<dbReference type="Proteomes" id="UP001500889">
    <property type="component" value="Chromosome E"/>
</dbReference>
<sequence length="970" mass="105705">MAAVLPENAAEIAVANEINNINGNPNGNANGNGNGNANANARNRGLGGGAGQNNMMNMRDRLFHAIYFRAAAAYAELVPRKVQLTIEFLLLAKALVFFFTLVYVHHAFIKNPCTCLQEVQNWPREGVIRVEIIPHLAEKRAIWQSIKQDQQVVRSLKDSYYYDVGPQTLDNYNRLKRYEAILRKLGLPVRPTFAYSNETLYYYFDAINILDTYDHPNAIQLKNEDDDDEQYIVEYSLEYGHLRLSSATRKRLQIPVLTVQLDPNTNECFGDRLTRYLLKRLLGYDDLLMAAVRTIAEKEENKGYLRNVITGEHYRFVSMWWAAWSSYPAAFSVMLLFTFSVSMLLRYSHHQIFVFIVDLLQMLEYNVSARFPIAPLLTVILALVGMEAIMSEFFNDTTTAFYIILIVWIADQYDAICCHTSITKRHWLRFFYLYHFAFYAYHYRFSGQYRTLALLSSYLFIQHSMVFFFHRYELPAIMAQHQVFIITRNQVNPLAGAAAGAGAAAAGAGAGGGVAAARAVPVPGEQQAAFQRVIHIMNRLFSQLGAQRQQRQHLQQNQQPVEPQRPAAVAVAVALANLRRLPLVGQLLQRRDQFPTVRRVFVGHGGNGRMMHVLLQRVNVADMPELRNQVQAIAAAAAAAAANQRAAAAAVAEGGQAPAAEPAAASTSTSAETASAAADVETNQGRKEPTRGINDAAAAAGAAAAGAGAAQGNDRQEDEAETGGSGQKPGVSKALENPNSVAADIINVSDKTTGKPVVGEVAATQQPNKELTTRTGTGNGTKTGIETHIHVHSVSQSLSQPKAKQLENNLPEFLKAEGGLTAAASGEKQSCPLEAHAIMNDQQENNKPDEAATGAQVATTPAAATSKESTDDGAGAGAGAAAAAAAAAWPMMDDRQTVDFIGGDSPTSTANCQLNAGPNHKAKQEMEMEMEMEEQQEQKEHQQLMKTPQHTSNQVTTAAAATSAAEATAE</sequence>
<keyword evidence="2" id="KW-0812">Transmembrane</keyword>
<keyword evidence="4" id="KW-1185">Reference proteome</keyword>
<dbReference type="PANTHER" id="PTHR21650:SF4">
    <property type="entry name" value="MEMBRALIN"/>
    <property type="match status" value="1"/>
</dbReference>
<keyword evidence="2" id="KW-0472">Membrane</keyword>
<feature type="compositionally biased region" description="Low complexity" evidence="1">
    <location>
        <begin position="25"/>
        <end position="44"/>
    </location>
</feature>
<accession>A0AAU9GAT6</accession>
<reference evidence="3 4" key="1">
    <citation type="submission" date="2024-02" db="EMBL/GenBank/DDBJ databases">
        <title>A chromosome-level genome assembly of Drosophila madeirensis, a fruit fly species endemic to Madeira island.</title>
        <authorList>
            <person name="Tomihara K."/>
            <person name="Llopart A."/>
            <person name="Yamamoto D."/>
        </authorList>
    </citation>
    <scope>NUCLEOTIDE SEQUENCE [LARGE SCALE GENOMIC DNA]</scope>
    <source>
        <strain evidence="3 4">RF1</strain>
    </source>
</reference>
<name>A0AAU9GAT6_DROMD</name>
<dbReference type="GO" id="GO:0005783">
    <property type="term" value="C:endoplasmic reticulum"/>
    <property type="evidence" value="ECO:0007669"/>
    <property type="project" value="TreeGrafter"/>
</dbReference>
<feature type="region of interest" description="Disordered" evidence="1">
    <location>
        <begin position="922"/>
        <end position="970"/>
    </location>
</feature>
<protein>
    <submittedName>
        <fullName evidence="3">Membralin</fullName>
    </submittedName>
</protein>
<dbReference type="EMBL" id="AP029267">
    <property type="protein sequence ID" value="BFG05279.1"/>
    <property type="molecule type" value="Genomic_DNA"/>
</dbReference>
<evidence type="ECO:0000256" key="2">
    <source>
        <dbReference type="SAM" id="Phobius"/>
    </source>
</evidence>
<dbReference type="GO" id="GO:1904294">
    <property type="term" value="P:positive regulation of ERAD pathway"/>
    <property type="evidence" value="ECO:0007669"/>
    <property type="project" value="TreeGrafter"/>
</dbReference>
<keyword evidence="2" id="KW-1133">Transmembrane helix</keyword>
<dbReference type="InterPro" id="IPR019144">
    <property type="entry name" value="Membralin"/>
</dbReference>
<proteinExistence type="predicted"/>
<dbReference type="AlphaFoldDB" id="A0AAU9GAT6"/>
<evidence type="ECO:0000313" key="3">
    <source>
        <dbReference type="EMBL" id="BFG05279.1"/>
    </source>
</evidence>
<feature type="region of interest" description="Disordered" evidence="1">
    <location>
        <begin position="25"/>
        <end position="46"/>
    </location>
</feature>
<feature type="compositionally biased region" description="Polar residues" evidence="1">
    <location>
        <begin position="856"/>
        <end position="867"/>
    </location>
</feature>
<evidence type="ECO:0000313" key="4">
    <source>
        <dbReference type="Proteomes" id="UP001500889"/>
    </source>
</evidence>
<dbReference type="PANTHER" id="PTHR21650">
    <property type="entry name" value="MEMBRALIN/KINETOCHORE PROTEIN NUF2"/>
    <property type="match status" value="1"/>
</dbReference>
<dbReference type="GO" id="GO:0034976">
    <property type="term" value="P:response to endoplasmic reticulum stress"/>
    <property type="evidence" value="ECO:0007669"/>
    <property type="project" value="TreeGrafter"/>
</dbReference>
<feature type="transmembrane region" description="Helical" evidence="2">
    <location>
        <begin position="398"/>
        <end position="415"/>
    </location>
</feature>
<dbReference type="Pfam" id="PF09746">
    <property type="entry name" value="Membralin"/>
    <property type="match status" value="1"/>
</dbReference>
<evidence type="ECO:0000256" key="1">
    <source>
        <dbReference type="SAM" id="MobiDB-lite"/>
    </source>
</evidence>
<feature type="region of interest" description="Disordered" evidence="1">
    <location>
        <begin position="660"/>
        <end position="690"/>
    </location>
</feature>
<feature type="transmembrane region" description="Helical" evidence="2">
    <location>
        <begin position="88"/>
        <end position="108"/>
    </location>
</feature>
<feature type="compositionally biased region" description="Low complexity" evidence="1">
    <location>
        <begin position="956"/>
        <end position="970"/>
    </location>
</feature>
<feature type="transmembrane region" description="Helical" evidence="2">
    <location>
        <begin position="319"/>
        <end position="346"/>
    </location>
</feature>
<feature type="region of interest" description="Disordered" evidence="1">
    <location>
        <begin position="704"/>
        <end position="738"/>
    </location>
</feature>
<feature type="region of interest" description="Disordered" evidence="1">
    <location>
        <begin position="845"/>
        <end position="876"/>
    </location>
</feature>
<gene>
    <name evidence="3" type="ORF">DMAD_04045</name>
</gene>
<feature type="transmembrane region" description="Helical" evidence="2">
    <location>
        <begin position="367"/>
        <end position="386"/>
    </location>
</feature>
<organism evidence="3 4">
    <name type="scientific">Drosophila madeirensis</name>
    <name type="common">Fruit fly</name>
    <dbReference type="NCBI Taxonomy" id="30013"/>
    <lineage>
        <taxon>Eukaryota</taxon>
        <taxon>Metazoa</taxon>
        <taxon>Ecdysozoa</taxon>
        <taxon>Arthropoda</taxon>
        <taxon>Hexapoda</taxon>
        <taxon>Insecta</taxon>
        <taxon>Pterygota</taxon>
        <taxon>Neoptera</taxon>
        <taxon>Endopterygota</taxon>
        <taxon>Diptera</taxon>
        <taxon>Brachycera</taxon>
        <taxon>Muscomorpha</taxon>
        <taxon>Ephydroidea</taxon>
        <taxon>Drosophilidae</taxon>
        <taxon>Drosophila</taxon>
        <taxon>Sophophora</taxon>
    </lineage>
</organism>
<feature type="compositionally biased region" description="Low complexity" evidence="1">
    <location>
        <begin position="660"/>
        <end position="678"/>
    </location>
</feature>